<accession>A0A5E4Z2Y1</accession>
<keyword evidence="2" id="KW-1185">Reference proteome</keyword>
<name>A0A5E4Z2Y1_9BURK</name>
<reference evidence="1 2" key="1">
    <citation type="submission" date="2019-08" db="EMBL/GenBank/DDBJ databases">
        <authorList>
            <person name="Peeters C."/>
        </authorList>
    </citation>
    <scope>NUCLEOTIDE SEQUENCE [LARGE SCALE GENOMIC DNA]</scope>
    <source>
        <strain evidence="1 2">LMG 31111</strain>
    </source>
</reference>
<dbReference type="AlphaFoldDB" id="A0A5E4Z2Y1"/>
<gene>
    <name evidence="1" type="ORF">PCO31111_05055</name>
</gene>
<evidence type="ECO:0000313" key="2">
    <source>
        <dbReference type="Proteomes" id="UP000383971"/>
    </source>
</evidence>
<proteinExistence type="predicted"/>
<dbReference type="Proteomes" id="UP000383971">
    <property type="component" value="Unassembled WGS sequence"/>
</dbReference>
<evidence type="ECO:0000313" key="1">
    <source>
        <dbReference type="EMBL" id="VVE55601.1"/>
    </source>
</evidence>
<sequence>MAALPAYCYQDPAKVIEIEESKTCQGCIHKLRLWGVEYCAKEQTKPGARYMRRCVFYDDGRSEE</sequence>
<protein>
    <submittedName>
        <fullName evidence="1">Uncharacterized protein</fullName>
    </submittedName>
</protein>
<organism evidence="1 2">
    <name type="scientific">Pandoraea communis</name>
    <dbReference type="NCBI Taxonomy" id="2508297"/>
    <lineage>
        <taxon>Bacteria</taxon>
        <taxon>Pseudomonadati</taxon>
        <taxon>Pseudomonadota</taxon>
        <taxon>Betaproteobacteria</taxon>
        <taxon>Burkholderiales</taxon>
        <taxon>Burkholderiaceae</taxon>
        <taxon>Pandoraea</taxon>
    </lineage>
</organism>
<dbReference type="EMBL" id="CABPSE010000029">
    <property type="protein sequence ID" value="VVE55601.1"/>
    <property type="molecule type" value="Genomic_DNA"/>
</dbReference>